<reference evidence="1" key="1">
    <citation type="submission" date="2024-09" db="EMBL/GenBank/DDBJ databases">
        <title>Black Yeasts Isolated from many extreme environments.</title>
        <authorList>
            <person name="Coleine C."/>
            <person name="Stajich J.E."/>
            <person name="Selbmann L."/>
        </authorList>
    </citation>
    <scope>NUCLEOTIDE SEQUENCE</scope>
    <source>
        <strain evidence="1">CCFEE 5737</strain>
    </source>
</reference>
<proteinExistence type="predicted"/>
<feature type="non-terminal residue" evidence="1">
    <location>
        <position position="77"/>
    </location>
</feature>
<evidence type="ECO:0000313" key="1">
    <source>
        <dbReference type="EMBL" id="KAK3044689.1"/>
    </source>
</evidence>
<dbReference type="Proteomes" id="UP001186974">
    <property type="component" value="Unassembled WGS sequence"/>
</dbReference>
<evidence type="ECO:0000313" key="2">
    <source>
        <dbReference type="Proteomes" id="UP001186974"/>
    </source>
</evidence>
<comment type="caution">
    <text evidence="1">The sequence shown here is derived from an EMBL/GenBank/DDBJ whole genome shotgun (WGS) entry which is preliminary data.</text>
</comment>
<sequence>MPHTTEDTNFAKLRALLPESEIIDPSSPIYQKESVCWSAQQDLHPKLILRPTRLSSLQGIVKHLYASALDFAIRSGG</sequence>
<protein>
    <submittedName>
        <fullName evidence="1">Uncharacterized protein</fullName>
    </submittedName>
</protein>
<accession>A0ACC3CUL2</accession>
<keyword evidence="2" id="KW-1185">Reference proteome</keyword>
<organism evidence="1 2">
    <name type="scientific">Coniosporium uncinatum</name>
    <dbReference type="NCBI Taxonomy" id="93489"/>
    <lineage>
        <taxon>Eukaryota</taxon>
        <taxon>Fungi</taxon>
        <taxon>Dikarya</taxon>
        <taxon>Ascomycota</taxon>
        <taxon>Pezizomycotina</taxon>
        <taxon>Dothideomycetes</taxon>
        <taxon>Dothideomycetes incertae sedis</taxon>
        <taxon>Coniosporium</taxon>
    </lineage>
</organism>
<dbReference type="EMBL" id="JAWDJW010011605">
    <property type="protein sequence ID" value="KAK3044689.1"/>
    <property type="molecule type" value="Genomic_DNA"/>
</dbReference>
<gene>
    <name evidence="1" type="ORF">LTS18_000616</name>
</gene>
<name>A0ACC3CUL2_9PEZI</name>